<keyword evidence="1" id="KW-0732">Signal</keyword>
<dbReference type="AlphaFoldDB" id="A0AA41Z880"/>
<comment type="caution">
    <text evidence="2">The sequence shown here is derived from an EMBL/GenBank/DDBJ whole genome shotgun (WGS) entry which is preliminary data.</text>
</comment>
<dbReference type="RefSeq" id="WP_265269301.1">
    <property type="nucleotide sequence ID" value="NZ_JANFAV010000009.1"/>
</dbReference>
<reference evidence="2" key="1">
    <citation type="submission" date="2022-06" db="EMBL/GenBank/DDBJ databases">
        <title>Sphingomonas sp. nov. isolated from rhizosphere soil of tomato.</title>
        <authorList>
            <person name="Dong H."/>
            <person name="Gao R."/>
        </authorList>
    </citation>
    <scope>NUCLEOTIDE SEQUENCE</scope>
    <source>
        <strain evidence="2">MMSM24</strain>
    </source>
</reference>
<evidence type="ECO:0000256" key="1">
    <source>
        <dbReference type="SAM" id="SignalP"/>
    </source>
</evidence>
<protein>
    <recommendedName>
        <fullName evidence="4">PD40 domain-containing protein</fullName>
    </recommendedName>
</protein>
<evidence type="ECO:0000313" key="3">
    <source>
        <dbReference type="Proteomes" id="UP001165565"/>
    </source>
</evidence>
<dbReference type="Proteomes" id="UP001165565">
    <property type="component" value="Unassembled WGS sequence"/>
</dbReference>
<feature type="chain" id="PRO_5041262211" description="PD40 domain-containing protein" evidence="1">
    <location>
        <begin position="18"/>
        <end position="293"/>
    </location>
</feature>
<evidence type="ECO:0000313" key="2">
    <source>
        <dbReference type="EMBL" id="MCW6535792.1"/>
    </source>
</evidence>
<keyword evidence="3" id="KW-1185">Reference proteome</keyword>
<evidence type="ECO:0008006" key="4">
    <source>
        <dbReference type="Google" id="ProtNLM"/>
    </source>
</evidence>
<organism evidence="2 3">
    <name type="scientific">Sphingomonas lycopersici</name>
    <dbReference type="NCBI Taxonomy" id="2951807"/>
    <lineage>
        <taxon>Bacteria</taxon>
        <taxon>Pseudomonadati</taxon>
        <taxon>Pseudomonadota</taxon>
        <taxon>Alphaproteobacteria</taxon>
        <taxon>Sphingomonadales</taxon>
        <taxon>Sphingomonadaceae</taxon>
        <taxon>Sphingomonas</taxon>
    </lineage>
</organism>
<dbReference type="InterPro" id="IPR011659">
    <property type="entry name" value="WD40"/>
</dbReference>
<gene>
    <name evidence="2" type="ORF">NEE01_13495</name>
</gene>
<dbReference type="SUPFAM" id="SSF82171">
    <property type="entry name" value="DPP6 N-terminal domain-like"/>
    <property type="match status" value="1"/>
</dbReference>
<name>A0AA41Z880_9SPHN</name>
<accession>A0AA41Z880</accession>
<dbReference type="EMBL" id="JANFAV010000009">
    <property type="protein sequence ID" value="MCW6535792.1"/>
    <property type="molecule type" value="Genomic_DNA"/>
</dbReference>
<proteinExistence type="predicted"/>
<feature type="signal peptide" evidence="1">
    <location>
        <begin position="1"/>
        <end position="17"/>
    </location>
</feature>
<dbReference type="Pfam" id="PF07676">
    <property type="entry name" value="PD40"/>
    <property type="match status" value="2"/>
</dbReference>
<sequence length="293" mass="31803">MMRSAVMMLAAAATAPAAPEVRQLDLPGISSAMWESHPAIDPLTGDLWFVRSDAGFSGWRLYMSRCVRNRWTAATPAPIAAPGLEADPWFTRDGRALWFISSRATGGAASKGLDIWRVSRARDGGWEAPEKLPAPVNSDDAEWFPRVAPDGWLYFGSRRPGGLGKDDIWRARQAADGRWTVENAGPAINTADAEYEFAPAPNGKWGVLATDKGLFRIEHTPAGWRRAGRFGPTVNANGTEIGPLIARDGRSFVFSRDAGAGKSGELFVARLGASRAGPARCDWPPQRGSSWRR</sequence>